<evidence type="ECO:0000256" key="7">
    <source>
        <dbReference type="ARBA" id="ARBA00022989"/>
    </source>
</evidence>
<dbReference type="Gene3D" id="3.40.50.300">
    <property type="entry name" value="P-loop containing nucleotide triphosphate hydrolases"/>
    <property type="match status" value="4"/>
</dbReference>
<keyword evidence="5 9" id="KW-0547">Nucleotide-binding</keyword>
<evidence type="ECO:0000256" key="9">
    <source>
        <dbReference type="PROSITE-ProRule" id="PRU00289"/>
    </source>
</evidence>
<dbReference type="EMBL" id="PJNB01000001">
    <property type="protein sequence ID" value="PKW18087.1"/>
    <property type="molecule type" value="Genomic_DNA"/>
</dbReference>
<dbReference type="Pfam" id="PF01580">
    <property type="entry name" value="FtsK_SpoIIIE"/>
    <property type="match status" value="2"/>
</dbReference>
<sequence length="1393" mass="151995">MRSKLGNNGQIRRDVRIRVSTNSRRIRAGLPREGCRDFNGRRPVLSIEIAVLRTAARSSSSVKKGQSAVSVTLFRRPPRQKPPDMPSGELSLQEPPVLSESVSGGFGGMLMYLPMALGSGAMMLMFMGKNGGMALIGVALMSVGMLAMGFGQMARGAGERKRRMRGERRDYLRYLGQTRKQVRGAAAEQRTALVWRHPDPDALWSVSMSARLWERRISHPDFAEIRIGLIPQKLAMTITPPQSKPVEDLEPLSARALRRFIRAYNTINDLPTAIFLRGFAQVQMRGDAEAGRKLMRAMLAQLVTFHSPDDLKVAVCASETRAEEWDWVKWLPHSQHGTEQDGAGNVRLIADSAAGLDALLADELGERGRFEAGTSPSRDEPYVVVVVDGVELPAESRIMGTGFRNAILLNLVDSWPSPANRTVLRLDVAPDSLEMIRNDRSGDEVRTKLATPDALSLRKAEALARNVSPFRLGATTDIVEPMVTDFDLAALLGVGEMDQLDPTKVWPRTSGPDRLRVPIGIAENGTKIELDIKESAQGGMGPHGLLIGATGSGKSELLRTLVLAMAITHSSEFLNFVLVDFKGGATFLGLDKLPHTSAVITNLADEAELVTRMQDALQGEMVRRQELLRSAGNYSSLLDYEKARASGAPLDPMPSLFVVVDEFSELLASHPDFSELFVMIGRLGRSLGVHLLLASQRIDDSRMHKLESHLSYRIGLRTFSAMESRSVIGVPDAYQLPSAPGNGYLRSDVATLIRFKAAYVSAPFKRRTVEQRQEEVRRQVVPFGAARLPDREAEPVEPEPVETQADADEPTETLLQVAVSRLRGQGPPAHQVWLPPLADPPTLDQLLPPLAPDPELGLSAVGWPGRGRLTVPVGVVDKPFEQARDLYLADLSGVGGHVGIAGGTQSGKSTLLRALIAGLALTHSPVEVQFFCLDFGGGTLQTLSELPHVGGVAGRMDTERVSRTVAEVQGVLTMREKLFTKHSVENMAAYRAMRRDGRITDDPFGDVFLVVDGWATVRADFDEHDETIRQIAARGLTYGIHVVLTTARWSDIHSQLRDQLGTRLELRLGDAIDSVIDMRAAQGVPKQPGRGLTPDKLHFLAAVPRIDGWQRTDDLSDAARSLAETVADSWNGPPAPPVRMLPAVLPAAELPAPEGQLRVPLGLGESDLQPVWHDFSKQPHLTVLGDTASGKTAVLRLIAEAMTKNYAPGEAEVILIDSRRALLDAVPDSYRRGFAFSSPAAAEIIGPTTTELRERLPGPDITPQQLQRRDWWSGPEVFIFVDDYDLLVTPMGGPLDTLLELLPQAADIGLHVILTRSAAGSGRISMDSVVRRMQESNTPDLALSCPPTEMPLLNGMRPRNLPPGRAHLVTRRNATLLQTAWLEPAEATVGSPR</sequence>
<dbReference type="NCBIfam" id="TIGR03924">
    <property type="entry name" value="T7SS_EccC_a"/>
    <property type="match status" value="1"/>
</dbReference>
<feature type="region of interest" description="Disordered" evidence="10">
    <location>
        <begin position="789"/>
        <end position="808"/>
    </location>
</feature>
<evidence type="ECO:0000313" key="14">
    <source>
        <dbReference type="Proteomes" id="UP000233786"/>
    </source>
</evidence>
<dbReference type="Proteomes" id="UP000233786">
    <property type="component" value="Unassembled WGS sequence"/>
</dbReference>
<keyword evidence="8 11" id="KW-0472">Membrane</keyword>
<dbReference type="PANTHER" id="PTHR22683">
    <property type="entry name" value="SPORULATION PROTEIN RELATED"/>
    <property type="match status" value="1"/>
</dbReference>
<dbReference type="SMART" id="SM00382">
    <property type="entry name" value="AAA"/>
    <property type="match status" value="3"/>
</dbReference>
<dbReference type="InterPro" id="IPR003593">
    <property type="entry name" value="AAA+_ATPase"/>
</dbReference>
<protein>
    <submittedName>
        <fullName evidence="13">S-DNA-T family DNA segregation ATPase FtsK/SpoIIIE</fullName>
    </submittedName>
</protein>
<evidence type="ECO:0000256" key="1">
    <source>
        <dbReference type="ARBA" id="ARBA00004651"/>
    </source>
</evidence>
<comment type="caution">
    <text evidence="13">The sequence shown here is derived from an EMBL/GenBank/DDBJ whole genome shotgun (WGS) entry which is preliminary data.</text>
</comment>
<keyword evidence="2" id="KW-1003">Cell membrane</keyword>
<evidence type="ECO:0000256" key="8">
    <source>
        <dbReference type="ARBA" id="ARBA00023136"/>
    </source>
</evidence>
<dbReference type="InterPro" id="IPR002543">
    <property type="entry name" value="FtsK_dom"/>
</dbReference>
<feature type="region of interest" description="Disordered" evidence="10">
    <location>
        <begin position="74"/>
        <end position="96"/>
    </location>
</feature>
<evidence type="ECO:0000256" key="10">
    <source>
        <dbReference type="SAM" id="MobiDB-lite"/>
    </source>
</evidence>
<comment type="subcellular location">
    <subcellularLocation>
        <location evidence="1">Cell membrane</location>
        <topology evidence="1">Multi-pass membrane protein</topology>
    </subcellularLocation>
</comment>
<keyword evidence="6 9" id="KW-0067">ATP-binding</keyword>
<dbReference type="GO" id="GO:0003677">
    <property type="term" value="F:DNA binding"/>
    <property type="evidence" value="ECO:0007669"/>
    <property type="project" value="InterPro"/>
</dbReference>
<dbReference type="InterPro" id="IPR050206">
    <property type="entry name" value="FtsK/SpoIIIE/SftA"/>
</dbReference>
<dbReference type="NCBIfam" id="TIGR03925">
    <property type="entry name" value="T7SS_EccC_b"/>
    <property type="match status" value="1"/>
</dbReference>
<evidence type="ECO:0000256" key="2">
    <source>
        <dbReference type="ARBA" id="ARBA00022475"/>
    </source>
</evidence>
<name>A0A2N3Y581_SACSN</name>
<dbReference type="InterPro" id="IPR023837">
    <property type="entry name" value="EccCb-like_Actinobacteria"/>
</dbReference>
<gene>
    <name evidence="13" type="ORF">A8926_6146</name>
</gene>
<feature type="domain" description="FtsK" evidence="12">
    <location>
        <begin position="883"/>
        <end position="1075"/>
    </location>
</feature>
<evidence type="ECO:0000256" key="4">
    <source>
        <dbReference type="ARBA" id="ARBA00022737"/>
    </source>
</evidence>
<keyword evidence="14" id="KW-1185">Reference proteome</keyword>
<evidence type="ECO:0000256" key="5">
    <source>
        <dbReference type="ARBA" id="ARBA00022741"/>
    </source>
</evidence>
<dbReference type="InterPro" id="IPR027417">
    <property type="entry name" value="P-loop_NTPase"/>
</dbReference>
<accession>A0A2N3Y581</accession>
<evidence type="ECO:0000256" key="3">
    <source>
        <dbReference type="ARBA" id="ARBA00022692"/>
    </source>
</evidence>
<keyword evidence="4" id="KW-0677">Repeat</keyword>
<evidence type="ECO:0000256" key="6">
    <source>
        <dbReference type="ARBA" id="ARBA00022840"/>
    </source>
</evidence>
<dbReference type="PROSITE" id="PS50901">
    <property type="entry name" value="FTSK"/>
    <property type="match status" value="3"/>
</dbReference>
<evidence type="ECO:0000259" key="12">
    <source>
        <dbReference type="PROSITE" id="PS50901"/>
    </source>
</evidence>
<keyword evidence="3 11" id="KW-0812">Transmembrane</keyword>
<evidence type="ECO:0000313" key="13">
    <source>
        <dbReference type="EMBL" id="PKW18087.1"/>
    </source>
</evidence>
<feature type="domain" description="FtsK" evidence="12">
    <location>
        <begin position="525"/>
        <end position="725"/>
    </location>
</feature>
<dbReference type="InterPro" id="IPR023836">
    <property type="entry name" value="EccCa-like_Actinobacteria"/>
</dbReference>
<feature type="domain" description="FtsK" evidence="12">
    <location>
        <begin position="1168"/>
        <end position="1352"/>
    </location>
</feature>
<dbReference type="GO" id="GO:0005524">
    <property type="term" value="F:ATP binding"/>
    <property type="evidence" value="ECO:0007669"/>
    <property type="project" value="UniProtKB-UniRule"/>
</dbReference>
<keyword evidence="7 11" id="KW-1133">Transmembrane helix</keyword>
<feature type="binding site" evidence="9">
    <location>
        <begin position="1185"/>
        <end position="1192"/>
    </location>
    <ligand>
        <name>ATP</name>
        <dbReference type="ChEBI" id="CHEBI:30616"/>
    </ligand>
</feature>
<proteinExistence type="predicted"/>
<dbReference type="PANTHER" id="PTHR22683:SF1">
    <property type="entry name" value="TYPE VII SECRETION SYSTEM PROTEIN ESSC"/>
    <property type="match status" value="1"/>
</dbReference>
<feature type="binding site" evidence="9">
    <location>
        <begin position="902"/>
        <end position="909"/>
    </location>
    <ligand>
        <name>ATP</name>
        <dbReference type="ChEBI" id="CHEBI:30616"/>
    </ligand>
</feature>
<evidence type="ECO:0000256" key="11">
    <source>
        <dbReference type="SAM" id="Phobius"/>
    </source>
</evidence>
<feature type="binding site" evidence="9">
    <location>
        <begin position="548"/>
        <end position="555"/>
    </location>
    <ligand>
        <name>ATP</name>
        <dbReference type="ChEBI" id="CHEBI:30616"/>
    </ligand>
</feature>
<dbReference type="GO" id="GO:0005886">
    <property type="term" value="C:plasma membrane"/>
    <property type="evidence" value="ECO:0007669"/>
    <property type="project" value="UniProtKB-SubCell"/>
</dbReference>
<feature type="transmembrane region" description="Helical" evidence="11">
    <location>
        <begin position="133"/>
        <end position="154"/>
    </location>
</feature>
<dbReference type="SUPFAM" id="SSF52540">
    <property type="entry name" value="P-loop containing nucleoside triphosphate hydrolases"/>
    <property type="match status" value="3"/>
</dbReference>
<feature type="compositionally biased region" description="Acidic residues" evidence="10">
    <location>
        <begin position="795"/>
        <end position="808"/>
    </location>
</feature>
<reference evidence="13" key="1">
    <citation type="submission" date="2017-12" db="EMBL/GenBank/DDBJ databases">
        <title>Sequencing the genomes of 1000 Actinobacteria strains.</title>
        <authorList>
            <person name="Klenk H.-P."/>
        </authorList>
    </citation>
    <scope>NUCLEOTIDE SEQUENCE [LARGE SCALE GENOMIC DNA]</scope>
    <source>
        <strain evidence="13">DSM 44228</strain>
    </source>
</reference>
<dbReference type="STRING" id="994479.GCA_000194155_01628"/>
<organism evidence="13 14">
    <name type="scientific">Saccharopolyspora spinosa</name>
    <dbReference type="NCBI Taxonomy" id="60894"/>
    <lineage>
        <taxon>Bacteria</taxon>
        <taxon>Bacillati</taxon>
        <taxon>Actinomycetota</taxon>
        <taxon>Actinomycetes</taxon>
        <taxon>Pseudonocardiales</taxon>
        <taxon>Pseudonocardiaceae</taxon>
        <taxon>Saccharopolyspora</taxon>
    </lineage>
</organism>